<accession>A0A6N7S9P1</accession>
<gene>
    <name evidence="2" type="ORF">GKD88_12745</name>
    <name evidence="1" type="ORF">GKE08_13075</name>
</gene>
<sequence length="70" mass="8007">MNKENNNVDKEKVLKAVKSLDGLNPTEWNMVNRAVNEVLMKKRKELDVTIKLSSEELSKIIQSGFGYILD</sequence>
<name>A0A6N7S9P1_9FIRM</name>
<dbReference type="AlphaFoldDB" id="A0A6N7S9P1"/>
<proteinExistence type="predicted"/>
<evidence type="ECO:0000313" key="4">
    <source>
        <dbReference type="Proteomes" id="UP000480929"/>
    </source>
</evidence>
<evidence type="ECO:0000313" key="3">
    <source>
        <dbReference type="Proteomes" id="UP000433575"/>
    </source>
</evidence>
<comment type="caution">
    <text evidence="1">The sequence shown here is derived from an EMBL/GenBank/DDBJ whole genome shotgun (WGS) entry which is preliminary data.</text>
</comment>
<keyword evidence="4" id="KW-1185">Reference proteome</keyword>
<dbReference type="EMBL" id="WKPI01000025">
    <property type="protein sequence ID" value="MSC33988.1"/>
    <property type="molecule type" value="Genomic_DNA"/>
</dbReference>
<protein>
    <submittedName>
        <fullName evidence="1">Uncharacterized protein</fullName>
    </submittedName>
</protein>
<evidence type="ECO:0000313" key="1">
    <source>
        <dbReference type="EMBL" id="MSA90258.1"/>
    </source>
</evidence>
<organism evidence="1 3">
    <name type="scientific">Holdemania massiliensis</name>
    <dbReference type="NCBI Taxonomy" id="1468449"/>
    <lineage>
        <taxon>Bacteria</taxon>
        <taxon>Bacillati</taxon>
        <taxon>Bacillota</taxon>
        <taxon>Erysipelotrichia</taxon>
        <taxon>Erysipelotrichales</taxon>
        <taxon>Erysipelotrichaceae</taxon>
        <taxon>Holdemania</taxon>
    </lineage>
</organism>
<dbReference type="RefSeq" id="WP_154239466.1">
    <property type="nucleotide sequence ID" value="NZ_WKPI01000025.1"/>
</dbReference>
<dbReference type="Proteomes" id="UP000480929">
    <property type="component" value="Unassembled WGS sequence"/>
</dbReference>
<dbReference type="EMBL" id="WKPJ01000023">
    <property type="protein sequence ID" value="MSA90258.1"/>
    <property type="molecule type" value="Genomic_DNA"/>
</dbReference>
<evidence type="ECO:0000313" key="2">
    <source>
        <dbReference type="EMBL" id="MSC33988.1"/>
    </source>
</evidence>
<dbReference type="Proteomes" id="UP000433575">
    <property type="component" value="Unassembled WGS sequence"/>
</dbReference>
<reference evidence="3 4" key="1">
    <citation type="journal article" date="2019" name="Nat. Med.">
        <title>A library of human gut bacterial isolates paired with longitudinal multiomics data enables mechanistic microbiome research.</title>
        <authorList>
            <person name="Poyet M."/>
            <person name="Groussin M."/>
            <person name="Gibbons S.M."/>
            <person name="Avila-Pacheco J."/>
            <person name="Jiang X."/>
            <person name="Kearney S.M."/>
            <person name="Perrotta A.R."/>
            <person name="Berdy B."/>
            <person name="Zhao S."/>
            <person name="Lieberman T.D."/>
            <person name="Swanson P.K."/>
            <person name="Smith M."/>
            <person name="Roesemann S."/>
            <person name="Alexander J.E."/>
            <person name="Rich S.A."/>
            <person name="Livny J."/>
            <person name="Vlamakis H."/>
            <person name="Clish C."/>
            <person name="Bullock K."/>
            <person name="Deik A."/>
            <person name="Scott J."/>
            <person name="Pierce K.A."/>
            <person name="Xavier R.J."/>
            <person name="Alm E.J."/>
        </authorList>
    </citation>
    <scope>NUCLEOTIDE SEQUENCE [LARGE SCALE GENOMIC DNA]</scope>
    <source>
        <strain evidence="1 3">BIOML-A4</strain>
        <strain evidence="2 4">BIOML-A5</strain>
    </source>
</reference>